<evidence type="ECO:0000256" key="1">
    <source>
        <dbReference type="ARBA" id="ARBA00001974"/>
    </source>
</evidence>
<reference evidence="8" key="1">
    <citation type="submission" date="2022-10" db="EMBL/GenBank/DDBJ databases">
        <title>The complete genomes of actinobacterial strains from the NBC collection.</title>
        <authorList>
            <person name="Joergensen T.S."/>
            <person name="Alvarez Arevalo M."/>
            <person name="Sterndorff E.B."/>
            <person name="Faurdal D."/>
            <person name="Vuksanovic O."/>
            <person name="Mourched A.-S."/>
            <person name="Charusanti P."/>
            <person name="Shaw S."/>
            <person name="Blin K."/>
            <person name="Weber T."/>
        </authorList>
    </citation>
    <scope>NUCLEOTIDE SEQUENCE</scope>
    <source>
        <strain evidence="8">NBC_00060</strain>
    </source>
</reference>
<proteinExistence type="inferred from homology"/>
<dbReference type="Gene3D" id="3.30.43.10">
    <property type="entry name" value="Uridine Diphospho-n-acetylenolpyruvylglucosamine Reductase, domain 2"/>
    <property type="match status" value="1"/>
</dbReference>
<evidence type="ECO:0000256" key="4">
    <source>
        <dbReference type="ARBA" id="ARBA00022827"/>
    </source>
</evidence>
<dbReference type="PROSITE" id="PS51318">
    <property type="entry name" value="TAT"/>
    <property type="match status" value="1"/>
</dbReference>
<keyword evidence="3" id="KW-0285">Flavoprotein</keyword>
<dbReference type="InterPro" id="IPR006311">
    <property type="entry name" value="TAT_signal"/>
</dbReference>
<keyword evidence="4" id="KW-0274">FAD</keyword>
<dbReference type="Gene3D" id="3.30.465.10">
    <property type="match status" value="1"/>
</dbReference>
<evidence type="ECO:0000259" key="7">
    <source>
        <dbReference type="PROSITE" id="PS51387"/>
    </source>
</evidence>
<evidence type="ECO:0000256" key="2">
    <source>
        <dbReference type="ARBA" id="ARBA00005466"/>
    </source>
</evidence>
<dbReference type="InterPro" id="IPR006093">
    <property type="entry name" value="Oxy_OxRdtase_FAD_BS"/>
</dbReference>
<sequence length="503" mass="53076">MINRRSFIGMAGAGAAALSLSGFTTATATTTSQWDRLRANLTGTLVLPSDSSYAAAKTVEYGQYSLTNPQAVVYAANANDVTTSLIFAEYHDIPVTARSGGHSGGGYSTTDGLVIDVSKLNAVTAGSGTATVGGGTQLVDVVNGLGASGLAIPGGMFPTVALGGFLQGGGVGLLTRQHGLGQDKVTSAKVVLANGRQVTASPTSNPDLYWAIRGGGGGNFGIVTQYTVTPTAVPNLNVAELLFTYDHAVGAMHGLTQWLENAPTTFGSRSNIDLFDSAAGNAPLVTLLVTSIGTRAEFDTEIARLIALTGAAPIQQNVYTDTYKSAMMKIFGCGTYSQQQCHNNTWDPANGKLAPFGHVLGRGRLLSRSPSETEWARLVGVFDTERTAGHFHKFEIMALGGAANKVPRTSTAYVHRDSTLLMSYYTFAFGILSGDQLASGQRFVDNGFTAVNPISKGESYQNFIDPALTDWRTAYYGENYDRLSYVKSKYDPYGVFSFAQGVD</sequence>
<evidence type="ECO:0000256" key="3">
    <source>
        <dbReference type="ARBA" id="ARBA00022630"/>
    </source>
</evidence>
<accession>A0AAU2H172</accession>
<feature type="signal peptide" evidence="6">
    <location>
        <begin position="1"/>
        <end position="28"/>
    </location>
</feature>
<dbReference type="GO" id="GO:0016491">
    <property type="term" value="F:oxidoreductase activity"/>
    <property type="evidence" value="ECO:0007669"/>
    <property type="project" value="UniProtKB-KW"/>
</dbReference>
<comment type="cofactor">
    <cofactor evidence="1">
        <name>FAD</name>
        <dbReference type="ChEBI" id="CHEBI:57692"/>
    </cofactor>
</comment>
<dbReference type="InterPro" id="IPR050416">
    <property type="entry name" value="FAD-linked_Oxidoreductase"/>
</dbReference>
<dbReference type="EMBL" id="CP108253">
    <property type="protein sequence ID" value="WTU41164.1"/>
    <property type="molecule type" value="Genomic_DNA"/>
</dbReference>
<evidence type="ECO:0000256" key="5">
    <source>
        <dbReference type="ARBA" id="ARBA00023002"/>
    </source>
</evidence>
<dbReference type="PANTHER" id="PTHR42973:SF39">
    <property type="entry name" value="FAD-BINDING PCMH-TYPE DOMAIN-CONTAINING PROTEIN"/>
    <property type="match status" value="1"/>
</dbReference>
<dbReference type="InterPro" id="IPR016166">
    <property type="entry name" value="FAD-bd_PCMH"/>
</dbReference>
<dbReference type="Pfam" id="PF01565">
    <property type="entry name" value="FAD_binding_4"/>
    <property type="match status" value="1"/>
</dbReference>
<dbReference type="InterPro" id="IPR036318">
    <property type="entry name" value="FAD-bd_PCMH-like_sf"/>
</dbReference>
<organism evidence="8">
    <name type="scientific">Streptomyces sp. NBC_00060</name>
    <dbReference type="NCBI Taxonomy" id="2975636"/>
    <lineage>
        <taxon>Bacteria</taxon>
        <taxon>Bacillati</taxon>
        <taxon>Actinomycetota</taxon>
        <taxon>Actinomycetes</taxon>
        <taxon>Kitasatosporales</taxon>
        <taxon>Streptomycetaceae</taxon>
        <taxon>Streptomyces</taxon>
    </lineage>
</organism>
<evidence type="ECO:0000256" key="6">
    <source>
        <dbReference type="SAM" id="SignalP"/>
    </source>
</evidence>
<dbReference type="Pfam" id="PF08031">
    <property type="entry name" value="BBE"/>
    <property type="match status" value="1"/>
</dbReference>
<feature type="domain" description="FAD-binding PCMH-type" evidence="7">
    <location>
        <begin position="65"/>
        <end position="233"/>
    </location>
</feature>
<dbReference type="InterPro" id="IPR006094">
    <property type="entry name" value="Oxid_FAD_bind_N"/>
</dbReference>
<keyword evidence="5" id="KW-0560">Oxidoreductase</keyword>
<keyword evidence="6" id="KW-0732">Signal</keyword>
<dbReference type="InterPro" id="IPR012951">
    <property type="entry name" value="BBE"/>
</dbReference>
<protein>
    <submittedName>
        <fullName evidence="8">FAD-binding protein</fullName>
    </submittedName>
</protein>
<comment type="similarity">
    <text evidence="2">Belongs to the oxygen-dependent FAD-linked oxidoreductase family.</text>
</comment>
<dbReference type="InterPro" id="IPR016169">
    <property type="entry name" value="FAD-bd_PCMH_sub2"/>
</dbReference>
<dbReference type="InterPro" id="IPR016167">
    <property type="entry name" value="FAD-bd_PCMH_sub1"/>
</dbReference>
<evidence type="ECO:0000313" key="8">
    <source>
        <dbReference type="EMBL" id="WTU41164.1"/>
    </source>
</evidence>
<dbReference type="PANTHER" id="PTHR42973">
    <property type="entry name" value="BINDING OXIDOREDUCTASE, PUTATIVE (AFU_ORTHOLOGUE AFUA_1G17690)-RELATED"/>
    <property type="match status" value="1"/>
</dbReference>
<dbReference type="Gene3D" id="3.40.462.20">
    <property type="match status" value="1"/>
</dbReference>
<dbReference type="PROSITE" id="PS51387">
    <property type="entry name" value="FAD_PCMH"/>
    <property type="match status" value="1"/>
</dbReference>
<dbReference type="SUPFAM" id="SSF56176">
    <property type="entry name" value="FAD-binding/transporter-associated domain-like"/>
    <property type="match status" value="1"/>
</dbReference>
<dbReference type="PROSITE" id="PS00862">
    <property type="entry name" value="OX2_COVAL_FAD"/>
    <property type="match status" value="1"/>
</dbReference>
<gene>
    <name evidence="8" type="ORF">OHV25_16965</name>
</gene>
<dbReference type="AlphaFoldDB" id="A0AAU2H172"/>
<name>A0AAU2H172_9ACTN</name>
<feature type="chain" id="PRO_5043906102" evidence="6">
    <location>
        <begin position="29"/>
        <end position="503"/>
    </location>
</feature>
<dbReference type="GO" id="GO:0071949">
    <property type="term" value="F:FAD binding"/>
    <property type="evidence" value="ECO:0007669"/>
    <property type="project" value="InterPro"/>
</dbReference>